<evidence type="ECO:0000256" key="1">
    <source>
        <dbReference type="SAM" id="MobiDB-lite"/>
    </source>
</evidence>
<feature type="region of interest" description="Disordered" evidence="1">
    <location>
        <begin position="165"/>
        <end position="406"/>
    </location>
</feature>
<feature type="transmembrane region" description="Helical" evidence="2">
    <location>
        <begin position="25"/>
        <end position="43"/>
    </location>
</feature>
<feature type="compositionally biased region" description="Polar residues" evidence="1">
    <location>
        <begin position="202"/>
        <end position="211"/>
    </location>
</feature>
<feature type="compositionally biased region" description="Basic residues" evidence="1">
    <location>
        <begin position="270"/>
        <end position="294"/>
    </location>
</feature>
<dbReference type="Proteomes" id="UP001497516">
    <property type="component" value="Chromosome 6"/>
</dbReference>
<feature type="compositionally biased region" description="Basic and acidic residues" evidence="1">
    <location>
        <begin position="345"/>
        <end position="365"/>
    </location>
</feature>
<gene>
    <name evidence="3" type="ORF">LTRI10_LOCUS34541</name>
</gene>
<proteinExistence type="predicted"/>
<keyword evidence="2" id="KW-0812">Transmembrane</keyword>
<evidence type="ECO:0000256" key="2">
    <source>
        <dbReference type="SAM" id="Phobius"/>
    </source>
</evidence>
<organism evidence="3 4">
    <name type="scientific">Linum trigynum</name>
    <dbReference type="NCBI Taxonomy" id="586398"/>
    <lineage>
        <taxon>Eukaryota</taxon>
        <taxon>Viridiplantae</taxon>
        <taxon>Streptophyta</taxon>
        <taxon>Embryophyta</taxon>
        <taxon>Tracheophyta</taxon>
        <taxon>Spermatophyta</taxon>
        <taxon>Magnoliopsida</taxon>
        <taxon>eudicotyledons</taxon>
        <taxon>Gunneridae</taxon>
        <taxon>Pentapetalae</taxon>
        <taxon>rosids</taxon>
        <taxon>fabids</taxon>
        <taxon>Malpighiales</taxon>
        <taxon>Linaceae</taxon>
        <taxon>Linum</taxon>
    </lineage>
</organism>
<dbReference type="AlphaFoldDB" id="A0AAV2F7K4"/>
<sequence length="406" mass="44917">MAIKGNFNGSSSNGWTGNSNRGRPYGVMLLIAFGAALLGVLVVHKLRERRIFNLLVTDKEQHLYSLHLLLQKEREQSSEMKRKAEDMKAAVQKVTAEKMELERRVAELHSTIDSLKEEGKALEIALEEKQSEIKLLGRDVTSSEGGDKENNPQVAAALTESLKQKEAENQDLKKHRHHHHHHHRGVETPVKVWRAGSDEDPSSNPLSTNGTKAADDAVVVGQEKKDDASRKLSDVENNGSVNWRTLPREEGLLPAAGSNGTTSQGEAERKRKHFHSRKAGGKKWRVVARNRRLGNNKMNNGNVDGEEDEGDKRSTTSIVKEIAAVDEQGDSPVDQLSKPENSEEAPLKRDDRLGKGTSKLEERKVLSQTDGVTTDGSSNNAVNHADSMHKESEPAPDSSDQERDRV</sequence>
<accession>A0AAV2F7K4</accession>
<feature type="compositionally biased region" description="Basic residues" evidence="1">
    <location>
        <begin position="173"/>
        <end position="184"/>
    </location>
</feature>
<keyword evidence="4" id="KW-1185">Reference proteome</keyword>
<dbReference type="EMBL" id="OZ034819">
    <property type="protein sequence ID" value="CAL1394012.1"/>
    <property type="molecule type" value="Genomic_DNA"/>
</dbReference>
<protein>
    <recommendedName>
        <fullName evidence="5">Micronuclear linker histone polyprotein</fullName>
    </recommendedName>
</protein>
<evidence type="ECO:0000313" key="4">
    <source>
        <dbReference type="Proteomes" id="UP001497516"/>
    </source>
</evidence>
<reference evidence="3 4" key="1">
    <citation type="submission" date="2024-04" db="EMBL/GenBank/DDBJ databases">
        <authorList>
            <person name="Fracassetti M."/>
        </authorList>
    </citation>
    <scope>NUCLEOTIDE SEQUENCE [LARGE SCALE GENOMIC DNA]</scope>
</reference>
<evidence type="ECO:0008006" key="5">
    <source>
        <dbReference type="Google" id="ProtNLM"/>
    </source>
</evidence>
<dbReference type="PANTHER" id="PTHR36143">
    <property type="entry name" value="OS08G0177500 PROTEIN"/>
    <property type="match status" value="1"/>
</dbReference>
<name>A0AAV2F7K4_9ROSI</name>
<evidence type="ECO:0000313" key="3">
    <source>
        <dbReference type="EMBL" id="CAL1394012.1"/>
    </source>
</evidence>
<feature type="compositionally biased region" description="Basic and acidic residues" evidence="1">
    <location>
        <begin position="222"/>
        <end position="234"/>
    </location>
</feature>
<feature type="compositionally biased region" description="Polar residues" evidence="1">
    <location>
        <begin position="366"/>
        <end position="382"/>
    </location>
</feature>
<dbReference type="PANTHER" id="PTHR36143:SF4">
    <property type="entry name" value="OS08G0177500 PROTEIN"/>
    <property type="match status" value="1"/>
</dbReference>
<keyword evidence="2" id="KW-1133">Transmembrane helix</keyword>
<keyword evidence="2" id="KW-0472">Membrane</keyword>